<organism evidence="2 3">
    <name type="scientific">Nocardia puris</name>
    <dbReference type="NCBI Taxonomy" id="208602"/>
    <lineage>
        <taxon>Bacteria</taxon>
        <taxon>Bacillati</taxon>
        <taxon>Actinomycetota</taxon>
        <taxon>Actinomycetes</taxon>
        <taxon>Mycobacteriales</taxon>
        <taxon>Nocardiaceae</taxon>
        <taxon>Nocardia</taxon>
    </lineage>
</organism>
<dbReference type="InterPro" id="IPR051324">
    <property type="entry name" value="Stress/Tellurium_Resist"/>
</dbReference>
<gene>
    <name evidence="2" type="ORF">DFR74_113123</name>
</gene>
<dbReference type="Gene3D" id="2.60.60.30">
    <property type="entry name" value="sav2460 like domains"/>
    <property type="match status" value="2"/>
</dbReference>
<dbReference type="Pfam" id="PF02342">
    <property type="entry name" value="TerD"/>
    <property type="match status" value="1"/>
</dbReference>
<dbReference type="STRING" id="1210090.GCA_001613185_02804"/>
<dbReference type="RefSeq" id="WP_170160803.1">
    <property type="nucleotide sequence ID" value="NZ_QNRE01000013.1"/>
</dbReference>
<sequence>MPEVSEQTRSLTTHELVVIAHSGEPAHIVALFRSDHDAECDEAGTACAEPHTEDVRRADARGGQPTSLAIRMNTLAPQVVSVRIVVALDNPHHVFSDAGPVVVDVFDALGANVLNHRLTGVSGASAAVAVELERTENGWQISGLNEGHPAGLAGVLAENHLRVGGPVEHVQPEQELLLSADRPLPLLVNQTVRLRTDAGTDLQYLRMGLGWDPVPGAQGSDHADLDAAALIFDRDHYLLDAVYFAQLTSRDGAIRHLGDSLTGIGKGENEVISVDLTRVHHQVATIVFVITSYQGQTFERIRNAFCRVVDGVDDKELAHFDLAGDGTHTGVIAAKLYLARSGWKLQAIGRPIAATHPGEAVAQLGPYLA</sequence>
<keyword evidence="3" id="KW-1185">Reference proteome</keyword>
<evidence type="ECO:0000313" key="2">
    <source>
        <dbReference type="EMBL" id="RBO86580.1"/>
    </source>
</evidence>
<proteinExistence type="predicted"/>
<evidence type="ECO:0000313" key="3">
    <source>
        <dbReference type="Proteomes" id="UP000252586"/>
    </source>
</evidence>
<dbReference type="PANTHER" id="PTHR32097">
    <property type="entry name" value="CAMP-BINDING PROTEIN 1-RELATED"/>
    <property type="match status" value="1"/>
</dbReference>
<dbReference type="Proteomes" id="UP000252586">
    <property type="component" value="Unassembled WGS sequence"/>
</dbReference>
<comment type="caution">
    <text evidence="2">The sequence shown here is derived from an EMBL/GenBank/DDBJ whole genome shotgun (WGS) entry which is preliminary data.</text>
</comment>
<evidence type="ECO:0000259" key="1">
    <source>
        <dbReference type="Pfam" id="PF02342"/>
    </source>
</evidence>
<dbReference type="InterPro" id="IPR003325">
    <property type="entry name" value="TerD"/>
</dbReference>
<dbReference type="CDD" id="cd06974">
    <property type="entry name" value="TerD_like"/>
    <property type="match status" value="1"/>
</dbReference>
<accession>A0A366D961</accession>
<reference evidence="2 3" key="1">
    <citation type="submission" date="2018-06" db="EMBL/GenBank/DDBJ databases">
        <title>Genomic Encyclopedia of Type Strains, Phase IV (KMG-IV): sequencing the most valuable type-strain genomes for metagenomic binning, comparative biology and taxonomic classification.</title>
        <authorList>
            <person name="Goeker M."/>
        </authorList>
    </citation>
    <scope>NUCLEOTIDE SEQUENCE [LARGE SCALE GENOMIC DNA]</scope>
    <source>
        <strain evidence="2 3">DSM 44599</strain>
    </source>
</reference>
<dbReference type="EMBL" id="QNRE01000013">
    <property type="protein sequence ID" value="RBO86580.1"/>
    <property type="molecule type" value="Genomic_DNA"/>
</dbReference>
<feature type="domain" description="TerD" evidence="1">
    <location>
        <begin position="190"/>
        <end position="352"/>
    </location>
</feature>
<dbReference type="PANTHER" id="PTHR32097:SF17">
    <property type="entry name" value="CAMP-BINDING PROTEIN 1-RELATED"/>
    <property type="match status" value="1"/>
</dbReference>
<name>A0A366D961_9NOCA</name>
<protein>
    <submittedName>
        <fullName evidence="2">Stress response protein SCP2</fullName>
    </submittedName>
</protein>
<dbReference type="AlphaFoldDB" id="A0A366D961"/>